<evidence type="ECO:0000313" key="1">
    <source>
        <dbReference type="EMBL" id="PZO43233.1"/>
    </source>
</evidence>
<name>A0A2W4WDS7_9CYAN</name>
<proteinExistence type="predicted"/>
<dbReference type="EMBL" id="QBML01000005">
    <property type="protein sequence ID" value="PZO43233.1"/>
    <property type="molecule type" value="Genomic_DNA"/>
</dbReference>
<evidence type="ECO:0000313" key="2">
    <source>
        <dbReference type="Proteomes" id="UP000249467"/>
    </source>
</evidence>
<comment type="caution">
    <text evidence="1">The sequence shown here is derived from an EMBL/GenBank/DDBJ whole genome shotgun (WGS) entry which is preliminary data.</text>
</comment>
<gene>
    <name evidence="1" type="ORF">DCF19_04570</name>
</gene>
<dbReference type="Proteomes" id="UP000249467">
    <property type="component" value="Unassembled WGS sequence"/>
</dbReference>
<reference evidence="1 2" key="2">
    <citation type="submission" date="2018-06" db="EMBL/GenBank/DDBJ databases">
        <title>Metagenomic assembly of (sub)arctic Cyanobacteria and their associated microbiome from non-axenic cultures.</title>
        <authorList>
            <person name="Baurain D."/>
        </authorList>
    </citation>
    <scope>NUCLEOTIDE SEQUENCE [LARGE SCALE GENOMIC DNA]</scope>
    <source>
        <strain evidence="1">ULC066bin1</strain>
    </source>
</reference>
<protein>
    <submittedName>
        <fullName evidence="1">Uncharacterized protein</fullName>
    </submittedName>
</protein>
<accession>A0A2W4WDS7</accession>
<dbReference type="AlphaFoldDB" id="A0A2W4WDS7"/>
<reference evidence="1 2" key="1">
    <citation type="submission" date="2018-04" db="EMBL/GenBank/DDBJ databases">
        <authorList>
            <person name="Go L.Y."/>
            <person name="Mitchell J.A."/>
        </authorList>
    </citation>
    <scope>NUCLEOTIDE SEQUENCE [LARGE SCALE GENOMIC DNA]</scope>
    <source>
        <strain evidence="1">ULC066bin1</strain>
    </source>
</reference>
<organism evidence="1 2">
    <name type="scientific">Pseudanabaena frigida</name>
    <dbReference type="NCBI Taxonomy" id="945775"/>
    <lineage>
        <taxon>Bacteria</taxon>
        <taxon>Bacillati</taxon>
        <taxon>Cyanobacteriota</taxon>
        <taxon>Cyanophyceae</taxon>
        <taxon>Pseudanabaenales</taxon>
        <taxon>Pseudanabaenaceae</taxon>
        <taxon>Pseudanabaena</taxon>
    </lineage>
</organism>
<sequence length="171" mass="20228">MDWDFINHKQFRSFDRLNSNLLPSGKYEHFDFAPFKISDTQIAFGLRVTHSESYSGGYGYFEDLALFIVDSNRIINIFSEPMYFNKNIAGEWNKDGTRQHHLYEDEKVLVVLPRKTDGYYDLQIKALDSNWERTFSWDASLKRYLPSDRTAILNRVLAATFNLRVKELIYF</sequence>